<dbReference type="InterPro" id="IPR011767">
    <property type="entry name" value="GLR_AS"/>
</dbReference>
<dbReference type="Pfam" id="PF00462">
    <property type="entry name" value="Glutaredoxin"/>
    <property type="match status" value="1"/>
</dbReference>
<keyword evidence="7" id="KW-0963">Cytoplasm</keyword>
<dbReference type="eggNOG" id="COG0695">
    <property type="taxonomic scope" value="Bacteria"/>
</dbReference>
<evidence type="ECO:0000256" key="1">
    <source>
        <dbReference type="ARBA" id="ARBA00002549"/>
    </source>
</evidence>
<organism evidence="9 10">
    <name type="scientific">Tepidicaulis marinus</name>
    <dbReference type="NCBI Taxonomy" id="1333998"/>
    <lineage>
        <taxon>Bacteria</taxon>
        <taxon>Pseudomonadati</taxon>
        <taxon>Pseudomonadota</taxon>
        <taxon>Alphaproteobacteria</taxon>
        <taxon>Hyphomicrobiales</taxon>
        <taxon>Parvibaculaceae</taxon>
        <taxon>Tepidicaulis</taxon>
    </lineage>
</organism>
<evidence type="ECO:0000256" key="4">
    <source>
        <dbReference type="ARBA" id="ARBA00022982"/>
    </source>
</evidence>
<dbReference type="SUPFAM" id="SSF52833">
    <property type="entry name" value="Thioredoxin-like"/>
    <property type="match status" value="1"/>
</dbReference>
<evidence type="ECO:0000256" key="5">
    <source>
        <dbReference type="ARBA" id="ARBA00023157"/>
    </source>
</evidence>
<dbReference type="InterPro" id="IPR002109">
    <property type="entry name" value="Glutaredoxin"/>
</dbReference>
<dbReference type="GO" id="GO:0015038">
    <property type="term" value="F:glutathione disulfide oxidoreductase activity"/>
    <property type="evidence" value="ECO:0007669"/>
    <property type="project" value="UniProtKB-UniRule"/>
</dbReference>
<keyword evidence="10" id="KW-1185">Reference proteome</keyword>
<dbReference type="InterPro" id="IPR011900">
    <property type="entry name" value="GRX_bact"/>
</dbReference>
<keyword evidence="4 7" id="KW-0249">Electron transport</keyword>
<evidence type="ECO:0000256" key="7">
    <source>
        <dbReference type="RuleBase" id="RU364065"/>
    </source>
</evidence>
<evidence type="ECO:0000256" key="2">
    <source>
        <dbReference type="ARBA" id="ARBA00007787"/>
    </source>
</evidence>
<sequence>MISFTLVEELRIILANVTIYTTMMCPYCYRAKALLDKKGVTFREIDVGMDADVRRQMMQKAGGAHTVPQIFVGDTHVGGCDELYALEASGKLDPLLAA</sequence>
<evidence type="ECO:0000256" key="6">
    <source>
        <dbReference type="ARBA" id="ARBA00023284"/>
    </source>
</evidence>
<name>A0A081BBH9_9HYPH</name>
<evidence type="ECO:0000313" key="9">
    <source>
        <dbReference type="EMBL" id="GAK45397.1"/>
    </source>
</evidence>
<dbReference type="PROSITE" id="PS00195">
    <property type="entry name" value="GLUTAREDOXIN_1"/>
    <property type="match status" value="1"/>
</dbReference>
<dbReference type="PRINTS" id="PR00160">
    <property type="entry name" value="GLUTAREDOXIN"/>
</dbReference>
<evidence type="ECO:0000256" key="3">
    <source>
        <dbReference type="ARBA" id="ARBA00022448"/>
    </source>
</evidence>
<dbReference type="Proteomes" id="UP000028702">
    <property type="component" value="Unassembled WGS sequence"/>
</dbReference>
<dbReference type="PROSITE" id="PS51354">
    <property type="entry name" value="GLUTAREDOXIN_2"/>
    <property type="match status" value="1"/>
</dbReference>
<keyword evidence="3 7" id="KW-0813">Transport</keyword>
<gene>
    <name evidence="9" type="ORF">M2A_1896</name>
</gene>
<comment type="similarity">
    <text evidence="2 7">Belongs to the glutaredoxin family.</text>
</comment>
<proteinExistence type="inferred from homology"/>
<reference evidence="9 10" key="1">
    <citation type="submission" date="2014-07" db="EMBL/GenBank/DDBJ databases">
        <title>Tepidicaulis marinum gen. nov., sp. nov., a novel marine bacterium denitrifying nitrate to nitrous oxide strictly under microaerobic conditions.</title>
        <authorList>
            <person name="Takeuchi M."/>
            <person name="Yamagishi T."/>
            <person name="Kamagata Y."/>
            <person name="Oshima K."/>
            <person name="Hattori M."/>
            <person name="Katayama T."/>
            <person name="Hanada S."/>
            <person name="Tamaki H."/>
            <person name="Marumo K."/>
            <person name="Maeda H."/>
            <person name="Nedachi M."/>
            <person name="Iwasaki W."/>
            <person name="Suwa Y."/>
            <person name="Sakata S."/>
        </authorList>
    </citation>
    <scope>NUCLEOTIDE SEQUENCE [LARGE SCALE GENOMIC DNA]</scope>
    <source>
        <strain evidence="9 10">MA2</strain>
    </source>
</reference>
<evidence type="ECO:0000259" key="8">
    <source>
        <dbReference type="Pfam" id="PF00462"/>
    </source>
</evidence>
<comment type="caution">
    <text evidence="9">The sequence shown here is derived from an EMBL/GenBank/DDBJ whole genome shotgun (WGS) entry which is preliminary data.</text>
</comment>
<dbReference type="GO" id="GO:0005737">
    <property type="term" value="C:cytoplasm"/>
    <property type="evidence" value="ECO:0007669"/>
    <property type="project" value="TreeGrafter"/>
</dbReference>
<evidence type="ECO:0000313" key="10">
    <source>
        <dbReference type="Proteomes" id="UP000028702"/>
    </source>
</evidence>
<dbReference type="NCBIfam" id="TIGR02181">
    <property type="entry name" value="GRX_bact"/>
    <property type="match status" value="1"/>
</dbReference>
<dbReference type="CDD" id="cd03418">
    <property type="entry name" value="GRX_GRXb_1_3_like"/>
    <property type="match status" value="1"/>
</dbReference>
<dbReference type="GO" id="GO:0034599">
    <property type="term" value="P:cellular response to oxidative stress"/>
    <property type="evidence" value="ECO:0007669"/>
    <property type="project" value="TreeGrafter"/>
</dbReference>
<dbReference type="PANTHER" id="PTHR45694:SF18">
    <property type="entry name" value="GLUTAREDOXIN-1-RELATED"/>
    <property type="match status" value="1"/>
</dbReference>
<dbReference type="PANTHER" id="PTHR45694">
    <property type="entry name" value="GLUTAREDOXIN 2"/>
    <property type="match status" value="1"/>
</dbReference>
<protein>
    <recommendedName>
        <fullName evidence="7">Glutaredoxin</fullName>
    </recommendedName>
</protein>
<dbReference type="InterPro" id="IPR036249">
    <property type="entry name" value="Thioredoxin-like_sf"/>
</dbReference>
<feature type="domain" description="Glutaredoxin" evidence="8">
    <location>
        <begin position="17"/>
        <end position="77"/>
    </location>
</feature>
<dbReference type="GO" id="GO:0045454">
    <property type="term" value="P:cell redox homeostasis"/>
    <property type="evidence" value="ECO:0007669"/>
    <property type="project" value="InterPro"/>
</dbReference>
<accession>A0A081BBH9</accession>
<comment type="function">
    <text evidence="1 7">Has a glutathione-disulfide oxidoreductase activity in the presence of NADPH and glutathione reductase. Reduces low molecular weight disulfides and proteins.</text>
</comment>
<dbReference type="FunFam" id="3.40.30.10:FF:000018">
    <property type="entry name" value="Glutaredoxin"/>
    <property type="match status" value="1"/>
</dbReference>
<dbReference type="EMBL" id="BBIO01000009">
    <property type="protein sequence ID" value="GAK45397.1"/>
    <property type="molecule type" value="Genomic_DNA"/>
</dbReference>
<keyword evidence="5" id="KW-1015">Disulfide bond</keyword>
<dbReference type="AlphaFoldDB" id="A0A081BBH9"/>
<dbReference type="Gene3D" id="3.40.30.10">
    <property type="entry name" value="Glutaredoxin"/>
    <property type="match status" value="1"/>
</dbReference>
<dbReference type="STRING" id="1333998.M2A_1896"/>
<dbReference type="InterPro" id="IPR014025">
    <property type="entry name" value="Glutaredoxin_subgr"/>
</dbReference>
<keyword evidence="6 7" id="KW-0676">Redox-active center</keyword>